<dbReference type="SMART" id="SM00320">
    <property type="entry name" value="WD40"/>
    <property type="match status" value="9"/>
</dbReference>
<dbReference type="PANTHER" id="PTHR19879:SF9">
    <property type="entry name" value="TRANSCRIPTION INITIATION FACTOR TFIID SUBUNIT 5"/>
    <property type="match status" value="1"/>
</dbReference>
<dbReference type="PROSITE" id="PS50294">
    <property type="entry name" value="WD_REPEATS_REGION"/>
    <property type="match status" value="2"/>
</dbReference>
<dbReference type="InterPro" id="IPR027417">
    <property type="entry name" value="P-loop_NTPase"/>
</dbReference>
<keyword evidence="7" id="KW-1185">Reference proteome</keyword>
<gene>
    <name evidence="6" type="ORF">J2S43_003500</name>
</gene>
<evidence type="ECO:0000256" key="3">
    <source>
        <dbReference type="PROSITE-ProRule" id="PRU00221"/>
    </source>
</evidence>
<proteinExistence type="predicted"/>
<dbReference type="Pfam" id="PF20703">
    <property type="entry name" value="nSTAND1"/>
    <property type="match status" value="1"/>
</dbReference>
<feature type="region of interest" description="Disordered" evidence="4">
    <location>
        <begin position="1053"/>
        <end position="1072"/>
    </location>
</feature>
<dbReference type="SUPFAM" id="SSF82171">
    <property type="entry name" value="DPP6 N-terminal domain-like"/>
    <property type="match status" value="1"/>
</dbReference>
<feature type="domain" description="Novel STAND NTPase 1" evidence="5">
    <location>
        <begin position="286"/>
        <end position="692"/>
    </location>
</feature>
<dbReference type="SUPFAM" id="SSF52540">
    <property type="entry name" value="P-loop containing nucleoside triphosphate hydrolases"/>
    <property type="match status" value="1"/>
</dbReference>
<dbReference type="Gene3D" id="2.130.10.10">
    <property type="entry name" value="YVTN repeat-like/Quinoprotein amine dehydrogenase"/>
    <property type="match status" value="4"/>
</dbReference>
<feature type="region of interest" description="Disordered" evidence="4">
    <location>
        <begin position="179"/>
        <end position="205"/>
    </location>
</feature>
<dbReference type="NCBIfam" id="NF047832">
    <property type="entry name" value="caspase_w_EACC1"/>
    <property type="match status" value="1"/>
</dbReference>
<name>A0ABT9MUS8_9ACTN</name>
<evidence type="ECO:0000313" key="6">
    <source>
        <dbReference type="EMBL" id="MDP9794988.1"/>
    </source>
</evidence>
<sequence>MTDLLGRGVRILVIGTATHRGRLLTSVPAASRSAAAVAEAFIGAGGVDPQQVRLVIDPPDAQSMAEEVAAAATAAATVLIVYYVGHGLIDADRELYLAACATDELTPGRASYQALPFRTVGQALASSRATSRIVILDCCFSGRAAMPATLRPAEPGFALSAASGTYLLASAEQLALATRSPARPGRWSAAQPPKDAESGDLPEDRGLTAFTGRFVDLLENGDGRAGPHLTLDLVYRRVAAAARDAGEPIPRRQAGDASGSLRLAVNRAHTAAVTEVPDDPGDGECPYPGLAAFGPEDAGRYFGRDAALTALLHGARDALAASQPVVLVAPSGAGKTSLLNAGLVPALASGGSAATRTDPAGSMDGSAEWPVLSITPGERPLSRLVTHLGNAAVVRHGMRLEDRDVQAALPEPEELVRLAGLACAARAGAQRMVLIVDQLEQLFTLCESAAERGAFLAAVRALAGRHLVVLALRADFYGAAAERAELAEALRGHQVLITAMTAGETRAAIELPAAGAGLRLDDGLTDLILRDLGDDMARLPLLSHVLWATWRYREGHRLTLGGYQRAGGIATAIGTSAERAYASLGEPEATALRRMLPRLVRVGDDGPETARPLPPADLQRGLPDDAARRALERFTADRLLTRDATVVRLGHEALLRSWPRLRDWIDEDREQLRAAQRLAVDARAWQESNRDPALLYRGTRLATAAESAADLDAEEAAFLHASRQGRRRAERRRRAVTAVLAALLVLATGAAITAVVFQREAAAQRDTALAGLLAAEADQLRDTQPALAKQLSVLSYRLDEDTGTGPVLASMATRGLLNAGSRAYDLARSDDGSLLAISTDDGVVLRDARGSEPVARLGDGLVPGPVALRADGRLLAAGVVERHGGVANTTRSTIARARPTLALWDLTDPAEPGQQLLDSGEKSITAVAISSDGRLLAVAGGEGRIRFWDVGTPGTPRELSAVGAHTGMVDSLAFAPSGSLLASSGEDGRARLWDLRDPSAPVRRSEVPVSRRYDSTSSTFMHRVGFGPDTPFLVTVADSSGTQMYPQVWDISDPGRPRVRSDDSELHSRPGTDGRVSMIKAVALSRSAGDDDPYVVGSADYQFCVWRLLGDKLHLASKNHSADIFDLGNPVALEPEAGRPPTVATPSDRGVVLWDVTNAWHSGAAGSLPLLSASLLNHVSFSPRGPKLVADTSADFGTRVWDITRLPETRPVAAFPTSGSNLFEGEGTDGSSSFSPDGAVLAVSRTDGEEAIVDLVATGELTPDTSDEEVQPLATLRDFESGAQGVQFSLDGRLLTVADTGHRDEGPSTLRLFDVSRPSAPRLLAGLPHMIFSVAFSPAGPYLYGFGDNEIYLFDIADPARPRMLGSYPTTADSLLTSGTLTPDGRTLVVGDGGQFVRMFSVLSDGTLGDRIDVPSRSRLDNNGLATSPDGRLLALKGPDVETLGDTVDLYDISDPSTPRLRANLKTGTSVQAIAFSPDGKLLAVRGQDGVDLWRTDPAEVVRDVCATAGDVITREQWATYVPDLPYDPPC</sequence>
<protein>
    <submittedName>
        <fullName evidence="6">WD40 repeat protein</fullName>
    </submittedName>
</protein>
<dbReference type="Gene3D" id="3.40.50.1460">
    <property type="match status" value="1"/>
</dbReference>
<reference evidence="6 7" key="1">
    <citation type="submission" date="2023-07" db="EMBL/GenBank/DDBJ databases">
        <title>Sequencing the genomes of 1000 actinobacteria strains.</title>
        <authorList>
            <person name="Klenk H.-P."/>
        </authorList>
    </citation>
    <scope>NUCLEOTIDE SEQUENCE [LARGE SCALE GENOMIC DNA]</scope>
    <source>
        <strain evidence="6 7">DSM 44710</strain>
    </source>
</reference>
<keyword evidence="1 3" id="KW-0853">WD repeat</keyword>
<dbReference type="InterPro" id="IPR001680">
    <property type="entry name" value="WD40_rpt"/>
</dbReference>
<dbReference type="InterPro" id="IPR036322">
    <property type="entry name" value="WD40_repeat_dom_sf"/>
</dbReference>
<organism evidence="6 7">
    <name type="scientific">Catenuloplanes nepalensis</name>
    <dbReference type="NCBI Taxonomy" id="587533"/>
    <lineage>
        <taxon>Bacteria</taxon>
        <taxon>Bacillati</taxon>
        <taxon>Actinomycetota</taxon>
        <taxon>Actinomycetes</taxon>
        <taxon>Micromonosporales</taxon>
        <taxon>Micromonosporaceae</taxon>
        <taxon>Catenuloplanes</taxon>
    </lineage>
</organism>
<comment type="caution">
    <text evidence="6">The sequence shown here is derived from an EMBL/GenBank/DDBJ whole genome shotgun (WGS) entry which is preliminary data.</text>
</comment>
<keyword evidence="2" id="KW-0677">Repeat</keyword>
<dbReference type="SUPFAM" id="SSF69322">
    <property type="entry name" value="Tricorn protease domain 2"/>
    <property type="match status" value="1"/>
</dbReference>
<evidence type="ECO:0000259" key="5">
    <source>
        <dbReference type="Pfam" id="PF20703"/>
    </source>
</evidence>
<feature type="compositionally biased region" description="Basic and acidic residues" evidence="4">
    <location>
        <begin position="194"/>
        <end position="205"/>
    </location>
</feature>
<feature type="repeat" description="WD" evidence="3">
    <location>
        <begin position="962"/>
        <end position="1003"/>
    </location>
</feature>
<dbReference type="InterPro" id="IPR049052">
    <property type="entry name" value="nSTAND1"/>
</dbReference>
<dbReference type="PROSITE" id="PS50082">
    <property type="entry name" value="WD_REPEATS_2"/>
    <property type="match status" value="2"/>
</dbReference>
<evidence type="ECO:0000256" key="1">
    <source>
        <dbReference type="ARBA" id="ARBA00022574"/>
    </source>
</evidence>
<accession>A0ABT9MUS8</accession>
<evidence type="ECO:0000256" key="2">
    <source>
        <dbReference type="ARBA" id="ARBA00022737"/>
    </source>
</evidence>
<dbReference type="InterPro" id="IPR015943">
    <property type="entry name" value="WD40/YVTN_repeat-like_dom_sf"/>
</dbReference>
<dbReference type="PROSITE" id="PS00678">
    <property type="entry name" value="WD_REPEATS_1"/>
    <property type="match status" value="1"/>
</dbReference>
<dbReference type="Proteomes" id="UP001240984">
    <property type="component" value="Unassembled WGS sequence"/>
</dbReference>
<dbReference type="SUPFAM" id="SSF50978">
    <property type="entry name" value="WD40 repeat-like"/>
    <property type="match status" value="1"/>
</dbReference>
<evidence type="ECO:0000313" key="7">
    <source>
        <dbReference type="Proteomes" id="UP001240984"/>
    </source>
</evidence>
<dbReference type="RefSeq" id="WP_306830424.1">
    <property type="nucleotide sequence ID" value="NZ_JAUSRA010000001.1"/>
</dbReference>
<dbReference type="EMBL" id="JAUSRA010000001">
    <property type="protein sequence ID" value="MDP9794988.1"/>
    <property type="molecule type" value="Genomic_DNA"/>
</dbReference>
<feature type="repeat" description="WD" evidence="3">
    <location>
        <begin position="917"/>
        <end position="950"/>
    </location>
</feature>
<dbReference type="InterPro" id="IPR019775">
    <property type="entry name" value="WD40_repeat_CS"/>
</dbReference>
<dbReference type="Pfam" id="PF00400">
    <property type="entry name" value="WD40"/>
    <property type="match status" value="2"/>
</dbReference>
<dbReference type="PANTHER" id="PTHR19879">
    <property type="entry name" value="TRANSCRIPTION INITIATION FACTOR TFIID"/>
    <property type="match status" value="1"/>
</dbReference>
<evidence type="ECO:0000256" key="4">
    <source>
        <dbReference type="SAM" id="MobiDB-lite"/>
    </source>
</evidence>